<proteinExistence type="inferred from homology"/>
<feature type="binding site" evidence="7">
    <location>
        <position position="146"/>
    </location>
    <ligand>
        <name>Fe cation</name>
        <dbReference type="ChEBI" id="CHEBI:24875"/>
    </ligand>
</feature>
<name>A0A176Z9B6_9BRAD</name>
<organism evidence="9 10">
    <name type="scientific">Bradyrhizobium centrolobii</name>
    <dbReference type="NCBI Taxonomy" id="1505087"/>
    <lineage>
        <taxon>Bacteria</taxon>
        <taxon>Pseudomonadati</taxon>
        <taxon>Pseudomonadota</taxon>
        <taxon>Alphaproteobacteria</taxon>
        <taxon>Hyphomicrobiales</taxon>
        <taxon>Nitrobacteraceae</taxon>
        <taxon>Bradyrhizobium</taxon>
    </lineage>
</organism>
<accession>A0A176Z9B6</accession>
<dbReference type="GO" id="GO:0017000">
    <property type="term" value="P:antibiotic biosynthetic process"/>
    <property type="evidence" value="ECO:0007669"/>
    <property type="project" value="UniProtKB-KW"/>
</dbReference>
<dbReference type="PANTHER" id="PTHR10696">
    <property type="entry name" value="GAMMA-BUTYROBETAINE HYDROXYLASE-RELATED"/>
    <property type="match status" value="1"/>
</dbReference>
<dbReference type="GO" id="GO:0016706">
    <property type="term" value="F:2-oxoglutarate-dependent dioxygenase activity"/>
    <property type="evidence" value="ECO:0007669"/>
    <property type="project" value="UniProtKB-ARBA"/>
</dbReference>
<evidence type="ECO:0000256" key="6">
    <source>
        <dbReference type="ARBA" id="ARBA00023194"/>
    </source>
</evidence>
<gene>
    <name evidence="9" type="ORF">AYJ54_38270</name>
</gene>
<dbReference type="Pfam" id="PF02668">
    <property type="entry name" value="TauD"/>
    <property type="match status" value="1"/>
</dbReference>
<evidence type="ECO:0000313" key="10">
    <source>
        <dbReference type="Proteomes" id="UP000076959"/>
    </source>
</evidence>
<keyword evidence="4" id="KW-0560">Oxidoreductase</keyword>
<dbReference type="OrthoDB" id="979809at2"/>
<dbReference type="AlphaFoldDB" id="A0A176Z9B6"/>
<evidence type="ECO:0000256" key="1">
    <source>
        <dbReference type="ARBA" id="ARBA00001954"/>
    </source>
</evidence>
<protein>
    <recommendedName>
        <fullName evidence="8">TauD/TfdA-like domain-containing protein</fullName>
    </recommendedName>
</protein>
<keyword evidence="5 7" id="KW-0408">Iron</keyword>
<dbReference type="PIRSF" id="PIRSF019543">
    <property type="entry name" value="Clavaminate_syn"/>
    <property type="match status" value="1"/>
</dbReference>
<keyword evidence="3 7" id="KW-0479">Metal-binding</keyword>
<dbReference type="EMBL" id="LUUB01000015">
    <property type="protein sequence ID" value="OAF16455.1"/>
    <property type="molecule type" value="Genomic_DNA"/>
</dbReference>
<dbReference type="InterPro" id="IPR042098">
    <property type="entry name" value="TauD-like_sf"/>
</dbReference>
<dbReference type="Proteomes" id="UP000076959">
    <property type="component" value="Unassembled WGS sequence"/>
</dbReference>
<dbReference type="RefSeq" id="WP_063696165.1">
    <property type="nucleotide sequence ID" value="NZ_LUUB01000015.1"/>
</dbReference>
<dbReference type="SUPFAM" id="SSF51197">
    <property type="entry name" value="Clavaminate synthase-like"/>
    <property type="match status" value="1"/>
</dbReference>
<evidence type="ECO:0000259" key="8">
    <source>
        <dbReference type="Pfam" id="PF02668"/>
    </source>
</evidence>
<sequence>MTHKLLRRLDATQLDLGGFVKWSLSFPDPYNDPIAAADQGRRGFSQLPLGFQNALNEFSSTLYSGVLLVTGLPICADLPPTPTKPVREAGLGRVGNEGLLFSIASAFGNPYSYREWEGGLLLHNKYPIRQHATSQVGTNNVLLQMHTEKAFRDVSPDYVALLCLRGDPAHAAITHFCDLRRVIEQFPSDAQRLLRTPLYAFRTDSPRLVMDGIGYTAPHAIVQEHQNSAIYQYVDDLSALNDEAKEVLDNLRTAIGANTTGLHLNAGDLLIMDNSHIVHGRSAFRPNYDGRDRWLQRLMISHRLNANYLCSTGHLIPDSCFSECSSEHRAVQEHQRQGGANL</sequence>
<dbReference type="GO" id="GO:0005506">
    <property type="term" value="F:iron ion binding"/>
    <property type="evidence" value="ECO:0007669"/>
    <property type="project" value="InterPro"/>
</dbReference>
<evidence type="ECO:0000313" key="9">
    <source>
        <dbReference type="EMBL" id="OAF16455.1"/>
    </source>
</evidence>
<evidence type="ECO:0000256" key="4">
    <source>
        <dbReference type="ARBA" id="ARBA00023002"/>
    </source>
</evidence>
<evidence type="ECO:0000256" key="5">
    <source>
        <dbReference type="ARBA" id="ARBA00023004"/>
    </source>
</evidence>
<evidence type="ECO:0000256" key="2">
    <source>
        <dbReference type="ARBA" id="ARBA00008425"/>
    </source>
</evidence>
<dbReference type="STRING" id="1505087.AYJ54_38270"/>
<feature type="binding site" evidence="7">
    <location>
        <position position="148"/>
    </location>
    <ligand>
        <name>Fe cation</name>
        <dbReference type="ChEBI" id="CHEBI:24875"/>
    </ligand>
</feature>
<comment type="similarity">
    <text evidence="2">Belongs to the clavaminate synthase family.</text>
</comment>
<evidence type="ECO:0000256" key="7">
    <source>
        <dbReference type="PIRSR" id="PIRSR019543-2"/>
    </source>
</evidence>
<reference evidence="9 10" key="1">
    <citation type="submission" date="2016-03" db="EMBL/GenBank/DDBJ databases">
        <title>Draft Genome Sequence of the Strain BR 10245 (Bradyrhizobium sp.) isolated from nodules of Centrolobium paraense.</title>
        <authorList>
            <person name="Simoes-Araujo J.L.Sr."/>
            <person name="Barauna A.C."/>
            <person name="Silva K."/>
            <person name="Zilli J.E."/>
        </authorList>
    </citation>
    <scope>NUCLEOTIDE SEQUENCE [LARGE SCALE GENOMIC DNA]</scope>
    <source>
        <strain evidence="9 10">BR 10245</strain>
    </source>
</reference>
<keyword evidence="6" id="KW-0045">Antibiotic biosynthesis</keyword>
<dbReference type="Gene3D" id="3.60.130.10">
    <property type="entry name" value="Clavaminate synthase-like"/>
    <property type="match status" value="1"/>
</dbReference>
<dbReference type="InterPro" id="IPR050411">
    <property type="entry name" value="AlphaKG_dependent_hydroxylases"/>
</dbReference>
<dbReference type="PANTHER" id="PTHR10696:SF56">
    <property type="entry name" value="TAUD_TFDA-LIKE DOMAIN-CONTAINING PROTEIN"/>
    <property type="match status" value="1"/>
</dbReference>
<keyword evidence="10" id="KW-1185">Reference proteome</keyword>
<feature type="domain" description="TauD/TfdA-like" evidence="8">
    <location>
        <begin position="107"/>
        <end position="299"/>
    </location>
</feature>
<comment type="cofactor">
    <cofactor evidence="1">
        <name>Fe(2+)</name>
        <dbReference type="ChEBI" id="CHEBI:29033"/>
    </cofactor>
</comment>
<comment type="caution">
    <text evidence="9">The sequence shown here is derived from an EMBL/GenBank/DDBJ whole genome shotgun (WGS) entry which is preliminary data.</text>
</comment>
<dbReference type="InterPro" id="IPR014503">
    <property type="entry name" value="Clavaminate_syn-like"/>
</dbReference>
<evidence type="ECO:0000256" key="3">
    <source>
        <dbReference type="ARBA" id="ARBA00022723"/>
    </source>
</evidence>
<dbReference type="InterPro" id="IPR003819">
    <property type="entry name" value="TauD/TfdA-like"/>
</dbReference>